<proteinExistence type="inferred from homology"/>
<keyword evidence="2 6" id="KW-0689">Ribosomal protein</keyword>
<evidence type="ECO:0000256" key="5">
    <source>
        <dbReference type="ARBA" id="ARBA00040118"/>
    </source>
</evidence>
<dbReference type="InterPro" id="IPR005745">
    <property type="entry name" value="Ribosomal_uL14_bac-type"/>
</dbReference>
<dbReference type="RefSeq" id="XP_056039828.1">
    <property type="nucleotide sequence ID" value="XM_056183784.1"/>
</dbReference>
<dbReference type="CDD" id="cd00337">
    <property type="entry name" value="Ribosomal_uL14"/>
    <property type="match status" value="1"/>
</dbReference>
<dbReference type="GO" id="GO:0070180">
    <property type="term" value="F:large ribosomal subunit rRNA binding"/>
    <property type="evidence" value="ECO:0007669"/>
    <property type="project" value="TreeGrafter"/>
</dbReference>
<evidence type="ECO:0000256" key="2">
    <source>
        <dbReference type="ARBA" id="ARBA00022980"/>
    </source>
</evidence>
<dbReference type="Proteomes" id="UP001212411">
    <property type="component" value="Chromosome 3"/>
</dbReference>
<dbReference type="AlphaFoldDB" id="A0AAE9WG55"/>
<sequence length="126" mass="13773">MIGLKGMLKVIDNSGATLAECIRVVRAGQFASVGDEVVVVVKKSRTGPNIATANKVKRGDIHHAVVVRTKFPLRRADGRYVRFDDNACVLVNKDREPVGTRILSVVANELRMKNHTKLASLAPRTV</sequence>
<reference evidence="7 8" key="1">
    <citation type="journal article" date="2023" name="G3 (Bethesda)">
        <title>A high-quality reference genome for the fission yeast Schizosaccharomyces osmophilus.</title>
        <authorList>
            <person name="Jia G.S."/>
            <person name="Zhang W.C."/>
            <person name="Liang Y."/>
            <person name="Liu X.H."/>
            <person name="Rhind N."/>
            <person name="Pidoux A."/>
            <person name="Brysch-Herzberg M."/>
            <person name="Du L.L."/>
        </authorList>
    </citation>
    <scope>NUCLEOTIDE SEQUENCE [LARGE SCALE GENOMIC DNA]</scope>
    <source>
        <strain evidence="7 8">CBS 15793</strain>
    </source>
</reference>
<evidence type="ECO:0000313" key="8">
    <source>
        <dbReference type="Proteomes" id="UP001212411"/>
    </source>
</evidence>
<comment type="similarity">
    <text evidence="1 6">Belongs to the universal ribosomal protein uL14 family.</text>
</comment>
<dbReference type="GO" id="GO:0006412">
    <property type="term" value="P:translation"/>
    <property type="evidence" value="ECO:0007669"/>
    <property type="project" value="InterPro"/>
</dbReference>
<dbReference type="NCBIfam" id="TIGR01067">
    <property type="entry name" value="rplN_bact"/>
    <property type="match status" value="1"/>
</dbReference>
<evidence type="ECO:0000313" key="7">
    <source>
        <dbReference type="EMBL" id="WBW75585.1"/>
    </source>
</evidence>
<keyword evidence="3 6" id="KW-0687">Ribonucleoprotein</keyword>
<dbReference type="SUPFAM" id="SSF50193">
    <property type="entry name" value="Ribosomal protein L14"/>
    <property type="match status" value="1"/>
</dbReference>
<comment type="function">
    <text evidence="4">Component of the mitochondrial ribosome (mitoribosome), a dedicated translation machinery responsible for the synthesis of mitochondrial genome-encoded proteins, including at least some of the essential transmembrane subunits of the mitochondrial respiratory chain. The mitoribosomes are attached to the mitochondrial inner membrane and translation products are cotranslationally integrated into the membrane.</text>
</comment>
<accession>A0AAE9WG55</accession>
<evidence type="ECO:0000256" key="4">
    <source>
        <dbReference type="ARBA" id="ARBA00037226"/>
    </source>
</evidence>
<dbReference type="PANTHER" id="PTHR11761">
    <property type="entry name" value="50S/60S RIBOSOMAL PROTEIN L14/L23"/>
    <property type="match status" value="1"/>
</dbReference>
<dbReference type="FunFam" id="2.40.150.20:FF:000005">
    <property type="entry name" value="50S ribosomal protein L14"/>
    <property type="match status" value="1"/>
</dbReference>
<name>A0AAE9WG55_9SCHI</name>
<organism evidence="7 8">
    <name type="scientific">Schizosaccharomyces osmophilus</name>
    <dbReference type="NCBI Taxonomy" id="2545709"/>
    <lineage>
        <taxon>Eukaryota</taxon>
        <taxon>Fungi</taxon>
        <taxon>Dikarya</taxon>
        <taxon>Ascomycota</taxon>
        <taxon>Taphrinomycotina</taxon>
        <taxon>Schizosaccharomycetes</taxon>
        <taxon>Schizosaccharomycetales</taxon>
        <taxon>Schizosaccharomycetaceae</taxon>
        <taxon>Schizosaccharomyces</taxon>
    </lineage>
</organism>
<dbReference type="InterPro" id="IPR036853">
    <property type="entry name" value="Ribosomal_uL14_sf"/>
</dbReference>
<dbReference type="EMBL" id="CP115613">
    <property type="protein sequence ID" value="WBW75585.1"/>
    <property type="molecule type" value="Genomic_DNA"/>
</dbReference>
<dbReference type="Gene3D" id="2.40.150.20">
    <property type="entry name" value="Ribosomal protein L14"/>
    <property type="match status" value="1"/>
</dbReference>
<evidence type="ECO:0000256" key="1">
    <source>
        <dbReference type="ARBA" id="ARBA00010745"/>
    </source>
</evidence>
<dbReference type="GO" id="GO:0003735">
    <property type="term" value="F:structural constituent of ribosome"/>
    <property type="evidence" value="ECO:0007669"/>
    <property type="project" value="InterPro"/>
</dbReference>
<dbReference type="KEGG" id="som:SOMG_05009"/>
<dbReference type="InterPro" id="IPR000218">
    <property type="entry name" value="Ribosomal_uL14"/>
</dbReference>
<dbReference type="GO" id="GO:0005762">
    <property type="term" value="C:mitochondrial large ribosomal subunit"/>
    <property type="evidence" value="ECO:0007669"/>
    <property type="project" value="TreeGrafter"/>
</dbReference>
<dbReference type="SMART" id="SM01374">
    <property type="entry name" value="Ribosomal_L14"/>
    <property type="match status" value="1"/>
</dbReference>
<dbReference type="PROSITE" id="PS00049">
    <property type="entry name" value="RIBOSOMAL_L14"/>
    <property type="match status" value="1"/>
</dbReference>
<dbReference type="Pfam" id="PF00238">
    <property type="entry name" value="Ribosomal_L14"/>
    <property type="match status" value="1"/>
</dbReference>
<evidence type="ECO:0000256" key="6">
    <source>
        <dbReference type="RuleBase" id="RU003949"/>
    </source>
</evidence>
<dbReference type="HAMAP" id="MF_01367">
    <property type="entry name" value="Ribosomal_uL14"/>
    <property type="match status" value="1"/>
</dbReference>
<evidence type="ECO:0000256" key="3">
    <source>
        <dbReference type="ARBA" id="ARBA00023274"/>
    </source>
</evidence>
<dbReference type="InterPro" id="IPR019972">
    <property type="entry name" value="Ribosomal_uL14_CS"/>
</dbReference>
<keyword evidence="8" id="KW-1185">Reference proteome</keyword>
<gene>
    <name evidence="7" type="primary">mrpl38</name>
    <name evidence="7" type="ORF">SOMG_05009</name>
</gene>
<protein>
    <recommendedName>
        <fullName evidence="5">Large ribosomal subunit protein uL14m</fullName>
    </recommendedName>
</protein>
<dbReference type="GeneID" id="80878473"/>
<dbReference type="PANTHER" id="PTHR11761:SF3">
    <property type="entry name" value="LARGE RIBOSOMAL SUBUNIT PROTEIN UL14M"/>
    <property type="match status" value="1"/>
</dbReference>